<feature type="domain" description="Cobalamin-independent methionine synthase MetE C-terminal/archaeal" evidence="1">
    <location>
        <begin position="49"/>
        <end position="345"/>
    </location>
</feature>
<dbReference type="Pfam" id="PF01717">
    <property type="entry name" value="Meth_synt_2"/>
    <property type="match status" value="1"/>
</dbReference>
<comment type="caution">
    <text evidence="2">The sequence shown here is derived from an EMBL/GenBank/DDBJ whole genome shotgun (WGS) entry which is preliminary data.</text>
</comment>
<dbReference type="GO" id="GO:0009086">
    <property type="term" value="P:methionine biosynthetic process"/>
    <property type="evidence" value="ECO:0007669"/>
    <property type="project" value="InterPro"/>
</dbReference>
<name>A0A5C5RSS9_9ACTN</name>
<evidence type="ECO:0000259" key="1">
    <source>
        <dbReference type="Pfam" id="PF01717"/>
    </source>
</evidence>
<dbReference type="InterPro" id="IPR038071">
    <property type="entry name" value="UROD/MetE-like_sf"/>
</dbReference>
<keyword evidence="3" id="KW-1185">Reference proteome</keyword>
<dbReference type="InterPro" id="IPR002629">
    <property type="entry name" value="Met_Synth_C/arc"/>
</dbReference>
<organism evidence="2 3">
    <name type="scientific">Tsukamurella sputi</name>
    <dbReference type="NCBI Taxonomy" id="2591848"/>
    <lineage>
        <taxon>Bacteria</taxon>
        <taxon>Bacillati</taxon>
        <taxon>Actinomycetota</taxon>
        <taxon>Actinomycetes</taxon>
        <taxon>Mycobacteriales</taxon>
        <taxon>Tsukamurellaceae</taxon>
        <taxon>Tsukamurella</taxon>
    </lineage>
</organism>
<dbReference type="AlphaFoldDB" id="A0A5C5RSS9"/>
<reference evidence="2 3" key="2">
    <citation type="submission" date="2019-08" db="EMBL/GenBank/DDBJ databases">
        <title>Tsukamurella conjunctivitidis sp. nov., Tsukamurella assacharolytica sp. nov. and Tsukamurella sputae sp. nov. isolated from patients with conjunctivitis, bacteraemia (lymphoma) and respiratory infection (sputum) in Hong Kong.</title>
        <authorList>
            <person name="Fok K.M.N."/>
            <person name="Fong J.Y.H."/>
        </authorList>
    </citation>
    <scope>NUCLEOTIDE SEQUENCE [LARGE SCALE GENOMIC DNA]</scope>
    <source>
        <strain evidence="2 3">HKU70</strain>
    </source>
</reference>
<dbReference type="GO" id="GO:0003871">
    <property type="term" value="F:5-methyltetrahydropteroyltriglutamate-homocysteine S-methyltransferase activity"/>
    <property type="evidence" value="ECO:0007669"/>
    <property type="project" value="InterPro"/>
</dbReference>
<dbReference type="SUPFAM" id="SSF51726">
    <property type="entry name" value="UROD/MetE-like"/>
    <property type="match status" value="1"/>
</dbReference>
<accession>A0A5C5RSS9</accession>
<evidence type="ECO:0000313" key="2">
    <source>
        <dbReference type="EMBL" id="TWS26146.1"/>
    </source>
</evidence>
<sequence length="368" mass="38779">MRRTPSWATWCSARARSARPRRQWWARGPQRASPVSMPETLAPLIGGVTGIGSVPGTDPREAAATVVGELEVPFLPELPNRGLGADMIGRAAGLLVDIGVDVSSTGYRIGVPGGRVARLVGDHLERDLDAFEEAYEVARRRGGGLVKTQVAGPLTLAAAVELPNGHRAARDRGAMRDIAASLAEGLVRHVADLRRRLGADVVLQLDEPSMWSVVHGTVPALTKLDPIRAVPAPEAAELLASVIDAVDAPVLLHLCGRIEWDVVRRVPVDGALVDATRLAVPDYEGLGEFVESRPVVGLGLAPTVPGRRSPADLAAPAIRMYDEIGLPRRALAQAVVTPVCGMADSPGIRPVLDACKGIRAVLAEASAV</sequence>
<dbReference type="Gene3D" id="3.20.20.210">
    <property type="match status" value="1"/>
</dbReference>
<dbReference type="GO" id="GO:0008270">
    <property type="term" value="F:zinc ion binding"/>
    <property type="evidence" value="ECO:0007669"/>
    <property type="project" value="InterPro"/>
</dbReference>
<dbReference type="Proteomes" id="UP000319792">
    <property type="component" value="Unassembled WGS sequence"/>
</dbReference>
<gene>
    <name evidence="2" type="ORF">FK268_02555</name>
</gene>
<protein>
    <recommendedName>
        <fullName evidence="1">Cobalamin-independent methionine synthase MetE C-terminal/archaeal domain-containing protein</fullName>
    </recommendedName>
</protein>
<evidence type="ECO:0000313" key="3">
    <source>
        <dbReference type="Proteomes" id="UP000319792"/>
    </source>
</evidence>
<proteinExistence type="predicted"/>
<reference evidence="2 3" key="1">
    <citation type="submission" date="2019-06" db="EMBL/GenBank/DDBJ databases">
        <authorList>
            <person name="Teng J.L.L."/>
            <person name="Lee H.H."/>
            <person name="Lau S.K.P."/>
            <person name="Woo P.C.Y."/>
        </authorList>
    </citation>
    <scope>NUCLEOTIDE SEQUENCE [LARGE SCALE GENOMIC DNA]</scope>
    <source>
        <strain evidence="2 3">HKU70</strain>
    </source>
</reference>
<dbReference type="EMBL" id="VIGV01000001">
    <property type="protein sequence ID" value="TWS26146.1"/>
    <property type="molecule type" value="Genomic_DNA"/>
</dbReference>